<evidence type="ECO:0000313" key="2">
    <source>
        <dbReference type="EMBL" id="CAI3994121.1"/>
    </source>
</evidence>
<feature type="signal peptide" evidence="1">
    <location>
        <begin position="1"/>
        <end position="32"/>
    </location>
</feature>
<sequence length="138" mass="15373">MKMTPFICSSLLQNSPIWLCPLILLLLRLLFGHEEVCDTILKAISNASACKRACHKAYHRIHAQVRKVWEQDTLTVAPTCDGCSQASVDSVDDDRGLCEVQEVDEPSLLDGEQGSTDARQDSLGEHLFLSMWLVLLAF</sequence>
<gene>
    <name evidence="2" type="ORF">C1SCF055_LOCUS20796</name>
</gene>
<keyword evidence="1" id="KW-0732">Signal</keyword>
<dbReference type="Proteomes" id="UP001152797">
    <property type="component" value="Unassembled WGS sequence"/>
</dbReference>
<reference evidence="2" key="1">
    <citation type="submission" date="2022-10" db="EMBL/GenBank/DDBJ databases">
        <authorList>
            <person name="Chen Y."/>
            <person name="Dougan E. K."/>
            <person name="Chan C."/>
            <person name="Rhodes N."/>
            <person name="Thang M."/>
        </authorList>
    </citation>
    <scope>NUCLEOTIDE SEQUENCE</scope>
</reference>
<dbReference type="EMBL" id="CAMXCT010001912">
    <property type="protein sequence ID" value="CAI3994121.1"/>
    <property type="molecule type" value="Genomic_DNA"/>
</dbReference>
<name>A0A9P1CPU5_9DINO</name>
<dbReference type="EMBL" id="CAMXCT020001912">
    <property type="protein sequence ID" value="CAL1147497.1"/>
    <property type="molecule type" value="Genomic_DNA"/>
</dbReference>
<organism evidence="2">
    <name type="scientific">Cladocopium goreaui</name>
    <dbReference type="NCBI Taxonomy" id="2562237"/>
    <lineage>
        <taxon>Eukaryota</taxon>
        <taxon>Sar</taxon>
        <taxon>Alveolata</taxon>
        <taxon>Dinophyceae</taxon>
        <taxon>Suessiales</taxon>
        <taxon>Symbiodiniaceae</taxon>
        <taxon>Cladocopium</taxon>
    </lineage>
</organism>
<protein>
    <submittedName>
        <fullName evidence="2">Uncharacterized protein</fullName>
    </submittedName>
</protein>
<dbReference type="EMBL" id="CAMXCT030001912">
    <property type="protein sequence ID" value="CAL4781433.1"/>
    <property type="molecule type" value="Genomic_DNA"/>
</dbReference>
<evidence type="ECO:0000313" key="4">
    <source>
        <dbReference type="Proteomes" id="UP001152797"/>
    </source>
</evidence>
<comment type="caution">
    <text evidence="2">The sequence shown here is derived from an EMBL/GenBank/DDBJ whole genome shotgun (WGS) entry which is preliminary data.</text>
</comment>
<evidence type="ECO:0000256" key="1">
    <source>
        <dbReference type="SAM" id="SignalP"/>
    </source>
</evidence>
<keyword evidence="4" id="KW-1185">Reference proteome</keyword>
<reference evidence="3" key="2">
    <citation type="submission" date="2024-04" db="EMBL/GenBank/DDBJ databases">
        <authorList>
            <person name="Chen Y."/>
            <person name="Shah S."/>
            <person name="Dougan E. K."/>
            <person name="Thang M."/>
            <person name="Chan C."/>
        </authorList>
    </citation>
    <scope>NUCLEOTIDE SEQUENCE [LARGE SCALE GENOMIC DNA]</scope>
</reference>
<dbReference type="EMBL" id="CAMXCT010001912">
    <property type="protein sequence ID" value="CAI3994122.1"/>
    <property type="molecule type" value="Genomic_DNA"/>
</dbReference>
<dbReference type="EMBL" id="CAMXCT020001912">
    <property type="protein sequence ID" value="CAL1147496.1"/>
    <property type="molecule type" value="Genomic_DNA"/>
</dbReference>
<feature type="chain" id="PRO_5043270725" evidence="1">
    <location>
        <begin position="33"/>
        <end position="138"/>
    </location>
</feature>
<accession>A0A9P1CPU5</accession>
<dbReference type="EMBL" id="CAMXCT030001912">
    <property type="protein sequence ID" value="CAL4781434.1"/>
    <property type="molecule type" value="Genomic_DNA"/>
</dbReference>
<evidence type="ECO:0000313" key="3">
    <source>
        <dbReference type="EMBL" id="CAL1147496.1"/>
    </source>
</evidence>
<proteinExistence type="predicted"/>
<dbReference type="AlphaFoldDB" id="A0A9P1CPU5"/>